<reference evidence="1 2" key="1">
    <citation type="submission" date="2018-11" db="EMBL/GenBank/DDBJ databases">
        <authorList>
            <consortium name="Pathogen Informatics"/>
        </authorList>
    </citation>
    <scope>NUCLEOTIDE SEQUENCE [LARGE SCALE GENOMIC DNA]</scope>
</reference>
<accession>A0A3P7P5U0</accession>
<organism evidence="1 2">
    <name type="scientific">Gongylonema pulchrum</name>
    <dbReference type="NCBI Taxonomy" id="637853"/>
    <lineage>
        <taxon>Eukaryota</taxon>
        <taxon>Metazoa</taxon>
        <taxon>Ecdysozoa</taxon>
        <taxon>Nematoda</taxon>
        <taxon>Chromadorea</taxon>
        <taxon>Rhabditida</taxon>
        <taxon>Spirurina</taxon>
        <taxon>Spiruromorpha</taxon>
        <taxon>Spiruroidea</taxon>
        <taxon>Gongylonematidae</taxon>
        <taxon>Gongylonema</taxon>
    </lineage>
</organism>
<keyword evidence="2" id="KW-1185">Reference proteome</keyword>
<evidence type="ECO:0000313" key="1">
    <source>
        <dbReference type="EMBL" id="VDN44228.1"/>
    </source>
</evidence>
<dbReference type="Proteomes" id="UP000271098">
    <property type="component" value="Unassembled WGS sequence"/>
</dbReference>
<dbReference type="EMBL" id="UYRT01105297">
    <property type="protein sequence ID" value="VDN44228.1"/>
    <property type="molecule type" value="Genomic_DNA"/>
</dbReference>
<sequence length="152" mass="15868">MLLCNSNDQNSGSAADQENCVLTYLQQIDAIIESLNYARLLPKNGNTTGIATDRTRNVCDESVSDAAQNIEEVQNTASSATAGAAGAVAASTTNGIEKEGSSSVEDKENLGAVDQAVSDEEVPPSGESKLVRIQTFASFVKIKKKTSKVVAA</sequence>
<protein>
    <submittedName>
        <fullName evidence="1">Uncharacterized protein</fullName>
    </submittedName>
</protein>
<dbReference type="AlphaFoldDB" id="A0A3P7P5U0"/>
<evidence type="ECO:0000313" key="2">
    <source>
        <dbReference type="Proteomes" id="UP000271098"/>
    </source>
</evidence>
<proteinExistence type="predicted"/>
<name>A0A3P7P5U0_9BILA</name>
<gene>
    <name evidence="1" type="ORF">GPUH_LOCUS25457</name>
</gene>